<dbReference type="FunFam" id="1.20.58.190:FF:000008">
    <property type="entry name" value="Translin-associated factor TraX, putative"/>
    <property type="match status" value="1"/>
</dbReference>
<evidence type="ECO:0008006" key="9">
    <source>
        <dbReference type="Google" id="ProtNLM"/>
    </source>
</evidence>
<feature type="region of interest" description="Disordered" evidence="6">
    <location>
        <begin position="262"/>
        <end position="285"/>
    </location>
</feature>
<dbReference type="GO" id="GO:0005737">
    <property type="term" value="C:cytoplasm"/>
    <property type="evidence" value="ECO:0007669"/>
    <property type="project" value="UniProtKB-SubCell"/>
</dbReference>
<dbReference type="Proteomes" id="UP000249363">
    <property type="component" value="Unassembled WGS sequence"/>
</dbReference>
<dbReference type="RefSeq" id="XP_040729700.1">
    <property type="nucleotide sequence ID" value="XM_040873204.1"/>
</dbReference>
<dbReference type="STRING" id="1196081.A0A364KNQ3"/>
<evidence type="ECO:0000313" key="8">
    <source>
        <dbReference type="Proteomes" id="UP000249363"/>
    </source>
</evidence>
<comment type="caution">
    <text evidence="7">The sequence shown here is derived from an EMBL/GenBank/DDBJ whole genome shotgun (WGS) entry which is preliminary data.</text>
</comment>
<dbReference type="InterPro" id="IPR002848">
    <property type="entry name" value="Translin_fam"/>
</dbReference>
<dbReference type="GeneID" id="63790412"/>
<dbReference type="EMBL" id="MIKG01000001">
    <property type="protein sequence ID" value="RAO65183.1"/>
    <property type="molecule type" value="Genomic_DNA"/>
</dbReference>
<dbReference type="InterPro" id="IPR036081">
    <property type="entry name" value="Translin_sf"/>
</dbReference>
<evidence type="ECO:0000256" key="1">
    <source>
        <dbReference type="ARBA" id="ARBA00004123"/>
    </source>
</evidence>
<comment type="similarity">
    <text evidence="3">Belongs to the translin family.</text>
</comment>
<evidence type="ECO:0000313" key="7">
    <source>
        <dbReference type="EMBL" id="RAO65183.1"/>
    </source>
</evidence>
<dbReference type="Gene3D" id="1.20.58.200">
    <property type="entry name" value="Translin, domain 2"/>
    <property type="match status" value="1"/>
</dbReference>
<dbReference type="InterPro" id="IPR016068">
    <property type="entry name" value="Translin_N"/>
</dbReference>
<keyword evidence="4" id="KW-0963">Cytoplasm</keyword>
<dbReference type="OrthoDB" id="31005at2759"/>
<evidence type="ECO:0000256" key="6">
    <source>
        <dbReference type="SAM" id="MobiDB-lite"/>
    </source>
</evidence>
<dbReference type="Gene3D" id="1.20.58.190">
    <property type="entry name" value="Translin, domain 1"/>
    <property type="match status" value="1"/>
</dbReference>
<proteinExistence type="inferred from homology"/>
<evidence type="ECO:0000256" key="2">
    <source>
        <dbReference type="ARBA" id="ARBA00004496"/>
    </source>
</evidence>
<sequence length="285" mass="32285">MASEDTRNEEGPVIHLIFENFRSELDEHHDRRERIIKASRDITALSKKIIFALQRVRTINAPLPPNITKENKTRFTQIMDLFKSIAPELTGTNSWRYQRQISGGIQEFIEAISFEHYIKTQSLITRDEVAAQLPDGIIVTEDDYLMGIYDLTGEMMRFAVTTLSTGGQVKKSDVKDESEMDVDTENQSGPAQKYPIFPPEKAGIVVDLRNMRAMLEKLNVPRRHSSHMMKDMNKKMDVMQSSVEKVERAAYGLLVRGSERPSGWTPDLSSVTTGAGATNVEVESY</sequence>
<keyword evidence="8" id="KW-1185">Reference proteome</keyword>
<evidence type="ECO:0000256" key="3">
    <source>
        <dbReference type="ARBA" id="ARBA00005902"/>
    </source>
</evidence>
<accession>A0A364KNQ3</accession>
<evidence type="ECO:0000256" key="5">
    <source>
        <dbReference type="ARBA" id="ARBA00023242"/>
    </source>
</evidence>
<reference evidence="7 8" key="1">
    <citation type="journal article" date="2017" name="Biotechnol. Biofuels">
        <title>Differential beta-glucosidase expression as a function of carbon source availability in Talaromyces amestolkiae: a genomic and proteomic approach.</title>
        <authorList>
            <person name="de Eugenio L.I."/>
            <person name="Mendez-Liter J.A."/>
            <person name="Nieto-Dominguez M."/>
            <person name="Alonso L."/>
            <person name="Gil-Munoz J."/>
            <person name="Barriuso J."/>
            <person name="Prieto A."/>
            <person name="Martinez M.J."/>
        </authorList>
    </citation>
    <scope>NUCLEOTIDE SEQUENCE [LARGE SCALE GENOMIC DNA]</scope>
    <source>
        <strain evidence="7 8">CIB</strain>
    </source>
</reference>
<comment type="subcellular location">
    <subcellularLocation>
        <location evidence="2">Cytoplasm</location>
    </subcellularLocation>
    <subcellularLocation>
        <location evidence="1">Nucleus</location>
    </subcellularLocation>
</comment>
<dbReference type="CDD" id="cd14820">
    <property type="entry name" value="TRAX"/>
    <property type="match status" value="1"/>
</dbReference>
<evidence type="ECO:0000256" key="4">
    <source>
        <dbReference type="ARBA" id="ARBA00022490"/>
    </source>
</evidence>
<dbReference type="AlphaFoldDB" id="A0A364KNQ3"/>
<dbReference type="Pfam" id="PF01997">
    <property type="entry name" value="Translin"/>
    <property type="match status" value="1"/>
</dbReference>
<dbReference type="GO" id="GO:0005634">
    <property type="term" value="C:nucleus"/>
    <property type="evidence" value="ECO:0007669"/>
    <property type="project" value="UniProtKB-SubCell"/>
</dbReference>
<dbReference type="SUPFAM" id="SSF74784">
    <property type="entry name" value="Translin"/>
    <property type="match status" value="1"/>
</dbReference>
<organism evidence="7 8">
    <name type="scientific">Talaromyces amestolkiae</name>
    <dbReference type="NCBI Taxonomy" id="1196081"/>
    <lineage>
        <taxon>Eukaryota</taxon>
        <taxon>Fungi</taxon>
        <taxon>Dikarya</taxon>
        <taxon>Ascomycota</taxon>
        <taxon>Pezizomycotina</taxon>
        <taxon>Eurotiomycetes</taxon>
        <taxon>Eurotiomycetidae</taxon>
        <taxon>Eurotiales</taxon>
        <taxon>Trichocomaceae</taxon>
        <taxon>Talaromyces</taxon>
        <taxon>Talaromyces sect. Talaromyces</taxon>
    </lineage>
</organism>
<protein>
    <recommendedName>
        <fullName evidence="9">Translin-associated factor TraX</fullName>
    </recommendedName>
</protein>
<dbReference type="PANTHER" id="PTHR10741">
    <property type="entry name" value="TRANSLIN AND TRANSLIN ASSOCIATED PROTEIN X"/>
    <property type="match status" value="1"/>
</dbReference>
<gene>
    <name evidence="7" type="ORF">BHQ10_001195</name>
</gene>
<keyword evidence="5" id="KW-0539">Nucleus</keyword>
<feature type="region of interest" description="Disordered" evidence="6">
    <location>
        <begin position="170"/>
        <end position="194"/>
    </location>
</feature>
<name>A0A364KNQ3_TALAM</name>
<feature type="compositionally biased region" description="Polar residues" evidence="6">
    <location>
        <begin position="267"/>
        <end position="276"/>
    </location>
</feature>
<dbReference type="GO" id="GO:0043565">
    <property type="term" value="F:sequence-specific DNA binding"/>
    <property type="evidence" value="ECO:0007669"/>
    <property type="project" value="InterPro"/>
</dbReference>
<dbReference type="InterPro" id="IPR016069">
    <property type="entry name" value="Translin_C"/>
</dbReference>
<dbReference type="FunFam" id="1.20.58.200:FF:000004">
    <property type="entry name" value="Translin-associated factor TraX, putative"/>
    <property type="match status" value="1"/>
</dbReference>